<dbReference type="GO" id="GO:0016208">
    <property type="term" value="F:AMP binding"/>
    <property type="evidence" value="ECO:0007669"/>
    <property type="project" value="InterPro"/>
</dbReference>
<dbReference type="FunFam" id="3.40.50.12780:FF:000001">
    <property type="entry name" value="Acetyl-coenzyme A synthetase"/>
    <property type="match status" value="1"/>
</dbReference>
<evidence type="ECO:0000259" key="7">
    <source>
        <dbReference type="Pfam" id="PF13193"/>
    </source>
</evidence>
<dbReference type="InterPro" id="IPR045851">
    <property type="entry name" value="AMP-bd_C_sf"/>
</dbReference>
<dbReference type="EC" id="6.2.1.1" evidence="5"/>
<dbReference type="NCBIfam" id="TIGR02188">
    <property type="entry name" value="Ac_CoA_lig_AcsA"/>
    <property type="match status" value="1"/>
</dbReference>
<dbReference type="AlphaFoldDB" id="A0AAU0UJ58"/>
<evidence type="ECO:0000256" key="3">
    <source>
        <dbReference type="ARBA" id="ARBA00022741"/>
    </source>
</evidence>
<protein>
    <recommendedName>
        <fullName evidence="5">Acetate--CoA ligase</fullName>
        <ecNumber evidence="5">6.2.1.1</ecNumber>
    </recommendedName>
</protein>
<evidence type="ECO:0000256" key="5">
    <source>
        <dbReference type="NCBIfam" id="TIGR02188"/>
    </source>
</evidence>
<comment type="similarity">
    <text evidence="1">Belongs to the ATP-dependent AMP-binding enzyme family.</text>
</comment>
<feature type="domain" description="Acetyl-coenzyme A synthetase N-terminal" evidence="8">
    <location>
        <begin position="43"/>
        <end position="97"/>
    </location>
</feature>
<dbReference type="EMBL" id="CP121694">
    <property type="protein sequence ID" value="WRO20401.1"/>
    <property type="molecule type" value="Genomic_DNA"/>
</dbReference>
<dbReference type="InterPro" id="IPR000873">
    <property type="entry name" value="AMP-dep_synth/lig_dom"/>
</dbReference>
<dbReference type="KEGG" id="dbc:MFMK1_000163"/>
<name>A0AAU0UJ58_9FIRM</name>
<dbReference type="InterPro" id="IPR025110">
    <property type="entry name" value="AMP-bd_C"/>
</dbReference>
<feature type="domain" description="AMP-dependent synthetase/ligase" evidence="6">
    <location>
        <begin position="106"/>
        <end position="483"/>
    </location>
</feature>
<dbReference type="Gene3D" id="3.30.300.30">
    <property type="match status" value="1"/>
</dbReference>
<dbReference type="Pfam" id="PF16177">
    <property type="entry name" value="ACAS_N"/>
    <property type="match status" value="1"/>
</dbReference>
<dbReference type="GO" id="GO:0003987">
    <property type="term" value="F:acetate-CoA ligase activity"/>
    <property type="evidence" value="ECO:0007669"/>
    <property type="project" value="UniProtKB-UniRule"/>
</dbReference>
<accession>A0AAU0UJ58</accession>
<dbReference type="Pfam" id="PF13193">
    <property type="entry name" value="AMP-binding_C"/>
    <property type="match status" value="1"/>
</dbReference>
<dbReference type="InterPro" id="IPR011904">
    <property type="entry name" value="Ac_CoA_lig"/>
</dbReference>
<feature type="domain" description="AMP-binding enzyme C-terminal" evidence="7">
    <location>
        <begin position="550"/>
        <end position="628"/>
    </location>
</feature>
<dbReference type="InterPro" id="IPR042099">
    <property type="entry name" value="ANL_N_sf"/>
</dbReference>
<dbReference type="NCBIfam" id="NF001208">
    <property type="entry name" value="PRK00174.1"/>
    <property type="match status" value="1"/>
</dbReference>
<evidence type="ECO:0000313" key="10">
    <source>
        <dbReference type="Proteomes" id="UP001329915"/>
    </source>
</evidence>
<organism evidence="9 10">
    <name type="scientific">Metallumcola ferriviriculae</name>
    <dbReference type="NCBI Taxonomy" id="3039180"/>
    <lineage>
        <taxon>Bacteria</taxon>
        <taxon>Bacillati</taxon>
        <taxon>Bacillota</taxon>
        <taxon>Clostridia</taxon>
        <taxon>Neomoorellales</taxon>
        <taxon>Desulfitibacteraceae</taxon>
        <taxon>Metallumcola</taxon>
    </lineage>
</organism>
<dbReference type="Proteomes" id="UP001329915">
    <property type="component" value="Chromosome"/>
</dbReference>
<evidence type="ECO:0000256" key="1">
    <source>
        <dbReference type="ARBA" id="ARBA00006432"/>
    </source>
</evidence>
<gene>
    <name evidence="9" type="primary">prpE</name>
    <name evidence="9" type="ORF">MFMK1_000163</name>
</gene>
<evidence type="ECO:0000259" key="8">
    <source>
        <dbReference type="Pfam" id="PF16177"/>
    </source>
</evidence>
<dbReference type="Gene3D" id="3.40.50.12780">
    <property type="entry name" value="N-terminal domain of ligase-like"/>
    <property type="match status" value="1"/>
</dbReference>
<dbReference type="GO" id="GO:0005524">
    <property type="term" value="F:ATP binding"/>
    <property type="evidence" value="ECO:0007669"/>
    <property type="project" value="UniProtKB-KW"/>
</dbReference>
<keyword evidence="3" id="KW-0547">Nucleotide-binding</keyword>
<dbReference type="PROSITE" id="PS00455">
    <property type="entry name" value="AMP_BINDING"/>
    <property type="match status" value="1"/>
</dbReference>
<evidence type="ECO:0000256" key="2">
    <source>
        <dbReference type="ARBA" id="ARBA00022598"/>
    </source>
</evidence>
<keyword evidence="10" id="KW-1185">Reference proteome</keyword>
<evidence type="ECO:0000259" key="6">
    <source>
        <dbReference type="Pfam" id="PF00501"/>
    </source>
</evidence>
<proteinExistence type="inferred from homology"/>
<sequence length="670" mass="74905">MKAHEVTVRNFIIFRKVQMLFLEVTGTSAKPLKKLRRFTNMGYQDTYRLSTEQPDLFWAEVADNLHWYKKWDKVLDDTNAPFYRWFVGGQTNLCYNAVDRHALGSKRGQAAIIWESPESGQSRTLTYYQLYKEVNRFAGVLKNLGIGKGDRVVIYLPMVLEAAIAMLACARIGAIHSVVFAGFSYDSLAERIDDAKPKAILLADAGLRGGKVVPLKGIVDKAVDAAKHKVDHCIVLNRGYAEFDMTKGRDLDWEEALANKGENFVEPEAMDSSDPSYILYTSGTTGKPKGVVRDTGGHLVSLHNSMGQIYDVNDGDVYFSTSDIGWVVGHSYIVYAPLLKGTTTIMFEGTPIHPDPSIWWQIVERYGVTHIFSAPTAFRILRKHPEHYMTTYDRSSLKYLFLAGEPLDEPTWHWAADTLGVKVIDHYWQTETGWPIISNMPGVESLPIKPGSPTKPVVGYKLKVVDPDGNEVEKGKKGFLVIEPPLPPGNLLTVWGNDERYKNSYFGFFKDKLLYMTGDYGIEDEDGYFWVLGRADEVINVAGHRLGTREVEEVISSHPAVAEGMAIGVKDELKGQAIVCLIVVKEGHKPNDDNKNAIRNLIREKIGPVATPKEIKFVKMLPKTRSGKIMRRVIKAVAEGEQLGDVSTIEDGASIEEVIKAMEGLREELA</sequence>
<keyword evidence="4" id="KW-0067">ATP-binding</keyword>
<evidence type="ECO:0000313" key="9">
    <source>
        <dbReference type="EMBL" id="WRO20401.1"/>
    </source>
</evidence>
<dbReference type="InterPro" id="IPR020845">
    <property type="entry name" value="AMP-binding_CS"/>
</dbReference>
<dbReference type="SUPFAM" id="SSF56801">
    <property type="entry name" value="Acetyl-CoA synthetase-like"/>
    <property type="match status" value="1"/>
</dbReference>
<dbReference type="GO" id="GO:0019629">
    <property type="term" value="P:propionate catabolic process, 2-methylcitrate cycle"/>
    <property type="evidence" value="ECO:0007669"/>
    <property type="project" value="InterPro"/>
</dbReference>
<keyword evidence="2 9" id="KW-0436">Ligase</keyword>
<dbReference type="Pfam" id="PF00501">
    <property type="entry name" value="AMP-binding"/>
    <property type="match status" value="1"/>
</dbReference>
<dbReference type="GO" id="GO:0050218">
    <property type="term" value="F:propionate-CoA ligase activity"/>
    <property type="evidence" value="ECO:0007669"/>
    <property type="project" value="InterPro"/>
</dbReference>
<reference evidence="9 10" key="1">
    <citation type="submission" date="2023-04" db="EMBL/GenBank/DDBJ databases">
        <authorList>
            <person name="Hsu D."/>
        </authorList>
    </citation>
    <scope>NUCLEOTIDE SEQUENCE [LARGE SCALE GENOMIC DNA]</scope>
    <source>
        <strain evidence="9 10">MK1</strain>
    </source>
</reference>
<evidence type="ECO:0000256" key="4">
    <source>
        <dbReference type="ARBA" id="ARBA00022840"/>
    </source>
</evidence>
<dbReference type="InterPro" id="IPR012694">
    <property type="entry name" value="Propion_PrpE"/>
</dbReference>
<dbReference type="PANTHER" id="PTHR43347:SF3">
    <property type="entry name" value="ACYL-COA SYNTHETASE SHORT-CHAIN FAMILY MEMBER 3, MITOCHONDRIAL"/>
    <property type="match status" value="1"/>
</dbReference>
<dbReference type="GO" id="GO:0019427">
    <property type="term" value="P:acetyl-CoA biosynthetic process from acetate"/>
    <property type="evidence" value="ECO:0007669"/>
    <property type="project" value="UniProtKB-UniRule"/>
</dbReference>
<dbReference type="PANTHER" id="PTHR43347">
    <property type="entry name" value="ACYL-COA SYNTHETASE"/>
    <property type="match status" value="1"/>
</dbReference>
<dbReference type="NCBIfam" id="TIGR02316">
    <property type="entry name" value="propion_prpE"/>
    <property type="match status" value="1"/>
</dbReference>
<dbReference type="InterPro" id="IPR032387">
    <property type="entry name" value="ACAS_N"/>
</dbReference>